<evidence type="ECO:0000256" key="5">
    <source>
        <dbReference type="ARBA" id="ARBA00023136"/>
    </source>
</evidence>
<dbReference type="PANTHER" id="PTHR30619:SF1">
    <property type="entry name" value="RECOMBINATION PROTEIN 2"/>
    <property type="match status" value="1"/>
</dbReference>
<evidence type="ECO:0000259" key="8">
    <source>
        <dbReference type="Pfam" id="PF13567"/>
    </source>
</evidence>
<accession>A0A9D2N4P5</accession>
<dbReference type="Proteomes" id="UP000823893">
    <property type="component" value="Unassembled WGS sequence"/>
</dbReference>
<evidence type="ECO:0000313" key="10">
    <source>
        <dbReference type="Proteomes" id="UP000823893"/>
    </source>
</evidence>
<dbReference type="Pfam" id="PF13567">
    <property type="entry name" value="DUF4131"/>
    <property type="match status" value="1"/>
</dbReference>
<evidence type="ECO:0000256" key="3">
    <source>
        <dbReference type="ARBA" id="ARBA00022692"/>
    </source>
</evidence>
<feature type="transmembrane region" description="Helical" evidence="6">
    <location>
        <begin position="275"/>
        <end position="293"/>
    </location>
</feature>
<dbReference type="InterPro" id="IPR025405">
    <property type="entry name" value="DUF4131"/>
</dbReference>
<dbReference type="PANTHER" id="PTHR30619">
    <property type="entry name" value="DNA INTERNALIZATION/COMPETENCE PROTEIN COMEC/REC2"/>
    <property type="match status" value="1"/>
</dbReference>
<keyword evidence="3 6" id="KW-0812">Transmembrane</keyword>
<evidence type="ECO:0000256" key="2">
    <source>
        <dbReference type="ARBA" id="ARBA00022475"/>
    </source>
</evidence>
<dbReference type="InterPro" id="IPR052159">
    <property type="entry name" value="Competence_DNA_uptake"/>
</dbReference>
<reference evidence="9" key="1">
    <citation type="journal article" date="2021" name="PeerJ">
        <title>Extensive microbial diversity within the chicken gut microbiome revealed by metagenomics and culture.</title>
        <authorList>
            <person name="Gilroy R."/>
            <person name="Ravi A."/>
            <person name="Getino M."/>
            <person name="Pursley I."/>
            <person name="Horton D.L."/>
            <person name="Alikhan N.F."/>
            <person name="Baker D."/>
            <person name="Gharbi K."/>
            <person name="Hall N."/>
            <person name="Watson M."/>
            <person name="Adriaenssens E.M."/>
            <person name="Foster-Nyarko E."/>
            <person name="Jarju S."/>
            <person name="Secka A."/>
            <person name="Antonio M."/>
            <person name="Oren A."/>
            <person name="Chaudhuri R.R."/>
            <person name="La Ragione R."/>
            <person name="Hildebrand F."/>
            <person name="Pallen M.J."/>
        </authorList>
    </citation>
    <scope>NUCLEOTIDE SEQUENCE</scope>
    <source>
        <strain evidence="9">ChiSxjej6B18-287</strain>
    </source>
</reference>
<dbReference type="EMBL" id="DWWV01000089">
    <property type="protein sequence ID" value="HJC10547.1"/>
    <property type="molecule type" value="Genomic_DNA"/>
</dbReference>
<sequence length="367" mass="41030">MRVKRPLCIAAFIWAAVLWILGRAGIPFFSCSPPKFPGGVKDENILVTGIIYQKDIYDTITNLYLKNTNLIVREEKYPIDRIKVTIENEILSDSPRQGALVAVYGKLEEIPRAANPGQFDEQSYYYARNIKWYMDGKEMQVLQSKKDRILAFQGRIKEKIGKGIRRTFGEEKGGIMEAMVLGEKGNLEQDSKLLFQIMGISHILAVSGTHLSVLGWGLYKVLVKCRLSVMVSGILTVAAMVFYGGLTGSQAAAVRAVIMFGVSIGALLGKRTYDFLSALSLASILVLAESPLYLYDSSFLLSFGAVLGLAAVHPVLFPRERRKKNRKKWGRIRKELKMAAASSLSVWSILLPITMYFFCEISVWGFF</sequence>
<feature type="transmembrane region" description="Helical" evidence="6">
    <location>
        <begin position="227"/>
        <end position="246"/>
    </location>
</feature>
<evidence type="ECO:0000313" key="9">
    <source>
        <dbReference type="EMBL" id="HJC10547.1"/>
    </source>
</evidence>
<evidence type="ECO:0000256" key="1">
    <source>
        <dbReference type="ARBA" id="ARBA00004651"/>
    </source>
</evidence>
<dbReference type="GO" id="GO:0005886">
    <property type="term" value="C:plasma membrane"/>
    <property type="evidence" value="ECO:0007669"/>
    <property type="project" value="UniProtKB-SubCell"/>
</dbReference>
<evidence type="ECO:0000259" key="7">
    <source>
        <dbReference type="Pfam" id="PF03772"/>
    </source>
</evidence>
<keyword evidence="2" id="KW-1003">Cell membrane</keyword>
<feature type="domain" description="DUF4131" evidence="8">
    <location>
        <begin position="5"/>
        <end position="137"/>
    </location>
</feature>
<evidence type="ECO:0000256" key="6">
    <source>
        <dbReference type="SAM" id="Phobius"/>
    </source>
</evidence>
<dbReference type="InterPro" id="IPR004477">
    <property type="entry name" value="ComEC_N"/>
</dbReference>
<evidence type="ECO:0000256" key="4">
    <source>
        <dbReference type="ARBA" id="ARBA00022989"/>
    </source>
</evidence>
<feature type="transmembrane region" description="Helical" evidence="6">
    <location>
        <begin position="193"/>
        <end position="215"/>
    </location>
</feature>
<organism evidence="9 10">
    <name type="scientific">Candidatus Blautia merdigallinarum</name>
    <dbReference type="NCBI Taxonomy" id="2838495"/>
    <lineage>
        <taxon>Bacteria</taxon>
        <taxon>Bacillati</taxon>
        <taxon>Bacillota</taxon>
        <taxon>Clostridia</taxon>
        <taxon>Lachnospirales</taxon>
        <taxon>Lachnospiraceae</taxon>
        <taxon>Blautia</taxon>
    </lineage>
</organism>
<keyword evidence="5 6" id="KW-0472">Membrane</keyword>
<protein>
    <submittedName>
        <fullName evidence="9">ComEC family competence protein</fullName>
    </submittedName>
</protein>
<feature type="transmembrane region" description="Helical" evidence="6">
    <location>
        <begin position="299"/>
        <end position="317"/>
    </location>
</feature>
<dbReference type="Pfam" id="PF03772">
    <property type="entry name" value="Competence"/>
    <property type="match status" value="1"/>
</dbReference>
<feature type="non-terminal residue" evidence="9">
    <location>
        <position position="367"/>
    </location>
</feature>
<dbReference type="AlphaFoldDB" id="A0A9D2N4P5"/>
<feature type="domain" description="ComEC/Rec2-related protein" evidence="7">
    <location>
        <begin position="179"/>
        <end position="367"/>
    </location>
</feature>
<gene>
    <name evidence="9" type="ORF">H9935_06980</name>
</gene>
<feature type="transmembrane region" description="Helical" evidence="6">
    <location>
        <begin position="252"/>
        <end position="268"/>
    </location>
</feature>
<dbReference type="NCBIfam" id="TIGR00360">
    <property type="entry name" value="ComEC_N-term"/>
    <property type="match status" value="1"/>
</dbReference>
<keyword evidence="4 6" id="KW-1133">Transmembrane helix</keyword>
<feature type="transmembrane region" description="Helical" evidence="6">
    <location>
        <begin position="338"/>
        <end position="358"/>
    </location>
</feature>
<reference evidence="9" key="2">
    <citation type="submission" date="2021-04" db="EMBL/GenBank/DDBJ databases">
        <authorList>
            <person name="Gilroy R."/>
        </authorList>
    </citation>
    <scope>NUCLEOTIDE SEQUENCE</scope>
    <source>
        <strain evidence="9">ChiSxjej6B18-287</strain>
    </source>
</reference>
<comment type="subcellular location">
    <subcellularLocation>
        <location evidence="1">Cell membrane</location>
        <topology evidence="1">Multi-pass membrane protein</topology>
    </subcellularLocation>
</comment>
<proteinExistence type="predicted"/>
<name>A0A9D2N4P5_9FIRM</name>
<comment type="caution">
    <text evidence="9">The sequence shown here is derived from an EMBL/GenBank/DDBJ whole genome shotgun (WGS) entry which is preliminary data.</text>
</comment>